<dbReference type="PANTHER" id="PTHR47197:SF3">
    <property type="entry name" value="DIHYDRO-HEME D1 DEHYDROGENASE"/>
    <property type="match status" value="1"/>
</dbReference>
<dbReference type="InterPro" id="IPR051200">
    <property type="entry name" value="Host-pathogen_enzymatic-act"/>
</dbReference>
<dbReference type="eggNOG" id="COG3511">
    <property type="taxonomic scope" value="Bacteria"/>
</dbReference>
<evidence type="ECO:0000256" key="1">
    <source>
        <dbReference type="ARBA" id="ARBA00022801"/>
    </source>
</evidence>
<evidence type="ECO:0000313" key="4">
    <source>
        <dbReference type="Proteomes" id="UP000027982"/>
    </source>
</evidence>
<dbReference type="Gene3D" id="2.130.10.10">
    <property type="entry name" value="YVTN repeat-like/Quinoprotein amine dehydrogenase"/>
    <property type="match status" value="2"/>
</dbReference>
<dbReference type="GO" id="GO:0016788">
    <property type="term" value="F:hydrolase activity, acting on ester bonds"/>
    <property type="evidence" value="ECO:0007669"/>
    <property type="project" value="InterPro"/>
</dbReference>
<dbReference type="KEGG" id="fgi:OP10G_0514"/>
<accession>A0A068NKA8</accession>
<protein>
    <submittedName>
        <fullName evidence="3">40-residue YVTN family beta-propeller repeat protein</fullName>
    </submittedName>
</protein>
<dbReference type="Pfam" id="PF04185">
    <property type="entry name" value="Phosphoesterase"/>
    <property type="match status" value="1"/>
</dbReference>
<dbReference type="eggNOG" id="COG3391">
    <property type="taxonomic scope" value="Bacteria"/>
</dbReference>
<dbReference type="EMBL" id="CP007139">
    <property type="protein sequence ID" value="AIE83882.1"/>
    <property type="molecule type" value="Genomic_DNA"/>
</dbReference>
<dbReference type="InterPro" id="IPR007312">
    <property type="entry name" value="Phosphoesterase"/>
</dbReference>
<sequence>MLALLIAALAAQSPQLPLFAPAGLDPARVVPGGTSILPNGRLLTPGGERLYTGEDLWHITVNPSGDSVIGFNDGGLTSHSGFRSGVRVRKAVAVKGLAPAGRFTPDGQKLVVSLGDDGAIGILDPFSFERAKTIDLNVGGVKDTYIVDLLLTKDGETAYALDVANQQLVTVDLKAGVVRDRKKAGRQPYALAMNEDGTRIYVANIGLFDYSVVGSVVGGKPKGISRPPYEFPGKESEDGVEFEGKKIPGLGSPLVPDAQSISMYSVSGGIPSFVKSAKSGLLIHAPADSGKAVGGSAPNALLVRGGRLYVSNANSDTVQVFDGSDLKTLSTFRLTPTPLVSRLRGVIPSGMAMDKAGKRLYVCESGLNAVAVLDPRSGKVLGQIPTGWFPMEVTLWEDQFLLIADQKGIGRGPRGPLSGRPANDDRTGLPDMPGMIHRVPVPTDAELPELTQKVLANNGLVPSHRPLPNFPKEIEYVVFITKENHTFDGIFGGMKGVEGQPEYAQFGMNGWIAEKGRSERLPIMPNHIRLAEQFGISDNFYMEPQASGDGHRWLVGVYPSLWSTRLFYAGWDFRLNNDAKGRLVPYGSNGSQIPEDYLENGSLWEHLDRNKISFRNYGEGFEFPGVGEDEPESRTGAVEVVNYPMPKALMSNTCFDFPIFNTNIPDIARVDWFKEDIEKNYRSKGKPLPKFINIALCNDHGDRARLAAGYPYVCSYMADNDLALGRTVEYLSHTPEWKKMAIFVTQDDSGGDNDHIDRHRSFVLAISPYAKRGYVAHEHTSIMSIIRSIYSIFGLGPNNLFDAMATPLDEMFTTTPDFTPYTHVPVDPRVFKPEATMDPSDPTFKKRRGLKSVRMDDPKFLDWMNNRGK</sequence>
<feature type="region of interest" description="Disordered" evidence="2">
    <location>
        <begin position="412"/>
        <end position="432"/>
    </location>
</feature>
<gene>
    <name evidence="3" type="ORF">OP10G_0514</name>
</gene>
<evidence type="ECO:0000313" key="3">
    <source>
        <dbReference type="EMBL" id="AIE83882.1"/>
    </source>
</evidence>
<dbReference type="AlphaFoldDB" id="A0A068NKA8"/>
<dbReference type="PANTHER" id="PTHR47197">
    <property type="entry name" value="PROTEIN NIRF"/>
    <property type="match status" value="1"/>
</dbReference>
<dbReference type="RefSeq" id="WP_025227459.1">
    <property type="nucleotide sequence ID" value="NZ_CP007139.1"/>
</dbReference>
<dbReference type="OrthoDB" id="145213at2"/>
<organism evidence="3 4">
    <name type="scientific">Fimbriimonas ginsengisoli Gsoil 348</name>
    <dbReference type="NCBI Taxonomy" id="661478"/>
    <lineage>
        <taxon>Bacteria</taxon>
        <taxon>Bacillati</taxon>
        <taxon>Armatimonadota</taxon>
        <taxon>Fimbriimonadia</taxon>
        <taxon>Fimbriimonadales</taxon>
        <taxon>Fimbriimonadaceae</taxon>
        <taxon>Fimbriimonas</taxon>
    </lineage>
</organism>
<dbReference type="InterPro" id="IPR011044">
    <property type="entry name" value="Quino_amine_DH_bsu"/>
</dbReference>
<keyword evidence="4" id="KW-1185">Reference proteome</keyword>
<dbReference type="HOGENOM" id="CLU_012789_0_0_0"/>
<dbReference type="STRING" id="661478.OP10G_0514"/>
<evidence type="ECO:0000256" key="2">
    <source>
        <dbReference type="SAM" id="MobiDB-lite"/>
    </source>
</evidence>
<dbReference type="Gene3D" id="3.40.720.10">
    <property type="entry name" value="Alkaline Phosphatase, subunit A"/>
    <property type="match status" value="2"/>
</dbReference>
<dbReference type="SUPFAM" id="SSF50969">
    <property type="entry name" value="YVTN repeat-like/Quinoprotein amine dehydrogenase"/>
    <property type="match status" value="1"/>
</dbReference>
<dbReference type="InterPro" id="IPR015943">
    <property type="entry name" value="WD40/YVTN_repeat-like_dom_sf"/>
</dbReference>
<dbReference type="Proteomes" id="UP000027982">
    <property type="component" value="Chromosome"/>
</dbReference>
<keyword evidence="1" id="KW-0378">Hydrolase</keyword>
<name>A0A068NKA8_FIMGI</name>
<proteinExistence type="predicted"/>
<dbReference type="InterPro" id="IPR017850">
    <property type="entry name" value="Alkaline_phosphatase_core_sf"/>
</dbReference>
<reference evidence="3 4" key="1">
    <citation type="journal article" date="2014" name="PLoS ONE">
        <title>The first complete genome sequence of the class fimbriimonadia in the phylum armatimonadetes.</title>
        <authorList>
            <person name="Hu Z.Y."/>
            <person name="Wang Y.Z."/>
            <person name="Im W.T."/>
            <person name="Wang S.Y."/>
            <person name="Zhao G.P."/>
            <person name="Zheng H.J."/>
            <person name="Quan Z.X."/>
        </authorList>
    </citation>
    <scope>NUCLEOTIDE SEQUENCE [LARGE SCALE GENOMIC DNA]</scope>
    <source>
        <strain evidence="3">Gsoil 348</strain>
    </source>
</reference>